<keyword evidence="3 8" id="KW-0813">Transport</keyword>
<feature type="transmembrane region" description="Helical" evidence="8">
    <location>
        <begin position="270"/>
        <end position="297"/>
    </location>
</feature>
<keyword evidence="6 8" id="KW-1133">Transmembrane helix</keyword>
<dbReference type="InterPro" id="IPR011541">
    <property type="entry name" value="Ni/Co_transpt_high_affinity"/>
</dbReference>
<feature type="transmembrane region" description="Helical" evidence="8">
    <location>
        <begin position="200"/>
        <end position="222"/>
    </location>
</feature>
<dbReference type="EMBL" id="CAUJNA010003244">
    <property type="protein sequence ID" value="CAJ1396841.1"/>
    <property type="molecule type" value="Genomic_DNA"/>
</dbReference>
<evidence type="ECO:0000313" key="9">
    <source>
        <dbReference type="EMBL" id="CAJ1396841.1"/>
    </source>
</evidence>
<feature type="transmembrane region" description="Helical" evidence="8">
    <location>
        <begin position="34"/>
        <end position="53"/>
    </location>
</feature>
<gene>
    <name evidence="9" type="ORF">EVOR1521_LOCUS20983</name>
</gene>
<evidence type="ECO:0000256" key="8">
    <source>
        <dbReference type="RuleBase" id="RU362101"/>
    </source>
</evidence>
<dbReference type="Pfam" id="PF03824">
    <property type="entry name" value="NicO"/>
    <property type="match status" value="1"/>
</dbReference>
<evidence type="ECO:0000256" key="6">
    <source>
        <dbReference type="ARBA" id="ARBA00022989"/>
    </source>
</evidence>
<reference evidence="9" key="1">
    <citation type="submission" date="2023-08" db="EMBL/GenBank/DDBJ databases">
        <authorList>
            <person name="Chen Y."/>
            <person name="Shah S."/>
            <person name="Dougan E. K."/>
            <person name="Thang M."/>
            <person name="Chan C."/>
        </authorList>
    </citation>
    <scope>NUCLEOTIDE SEQUENCE</scope>
</reference>
<evidence type="ECO:0000256" key="2">
    <source>
        <dbReference type="ARBA" id="ARBA00010892"/>
    </source>
</evidence>
<evidence type="ECO:0000256" key="7">
    <source>
        <dbReference type="ARBA" id="ARBA00023136"/>
    </source>
</evidence>
<feature type="transmembrane region" description="Helical" evidence="8">
    <location>
        <begin position="95"/>
        <end position="118"/>
    </location>
</feature>
<dbReference type="PANTHER" id="PTHR31611">
    <property type="entry name" value="HIGH-AFFINITY NICKEL TRANSPORT PROTEIN NIC1"/>
    <property type="match status" value="1"/>
</dbReference>
<sequence length="367" mass="39880">MADSASADLTQELLGEDDADTASLEELKHQATQVLSGIAVATVISTCTLLLLVPELLTAGLLAYTLGLRHAVDADHIAAIDNIAKRLTTMKKQNALSGFFFALGHSTVVVIMCGFVAVGRQSAMKHMTLSDEGGIIAGVFAGGFLIAVGVMNLCTVRVLLEDWREQKRYGQHDHAVAGLCMSCCPRLFNGITASWQMYPVGFLFGLGFDTSSEIALLAMVGLSSGLRHPGYVMILPVMFLAGMCLVDTLNGLFMAWLYGKTSSGMQRLYFNIYLTATTAMLALFIGSLELLGVAATVEGLKQGFWSWVVAFNANFELVGITVVFFFLLNTALAIGCYRRLFPEDRRPVRKDLLKYIERGEFIDRSGI</sequence>
<evidence type="ECO:0000256" key="5">
    <source>
        <dbReference type="ARBA" id="ARBA00022692"/>
    </source>
</evidence>
<comment type="subcellular location">
    <subcellularLocation>
        <location evidence="8">Cell membrane</location>
        <topology evidence="8">Multi-pass membrane protein</topology>
    </subcellularLocation>
    <subcellularLocation>
        <location evidence="1">Endomembrane system</location>
        <topology evidence="1">Multi-pass membrane protein</topology>
    </subcellularLocation>
</comment>
<keyword evidence="5 8" id="KW-0812">Transmembrane</keyword>
<dbReference type="GO" id="GO:0012505">
    <property type="term" value="C:endomembrane system"/>
    <property type="evidence" value="ECO:0007669"/>
    <property type="project" value="UniProtKB-SubCell"/>
</dbReference>
<name>A0AA36J1L7_9DINO</name>
<feature type="transmembrane region" description="Helical" evidence="8">
    <location>
        <begin position="317"/>
        <end position="337"/>
    </location>
</feature>
<dbReference type="Proteomes" id="UP001178507">
    <property type="component" value="Unassembled WGS sequence"/>
</dbReference>
<dbReference type="GO" id="GO:0015099">
    <property type="term" value="F:nickel cation transmembrane transporter activity"/>
    <property type="evidence" value="ECO:0007669"/>
    <property type="project" value="UniProtKB-UniRule"/>
</dbReference>
<keyword evidence="10" id="KW-1185">Reference proteome</keyword>
<feature type="transmembrane region" description="Helical" evidence="8">
    <location>
        <begin position="234"/>
        <end position="258"/>
    </location>
</feature>
<evidence type="ECO:0000256" key="3">
    <source>
        <dbReference type="ARBA" id="ARBA00022448"/>
    </source>
</evidence>
<evidence type="ECO:0000313" key="10">
    <source>
        <dbReference type="Proteomes" id="UP001178507"/>
    </source>
</evidence>
<evidence type="ECO:0000256" key="1">
    <source>
        <dbReference type="ARBA" id="ARBA00004127"/>
    </source>
</evidence>
<protein>
    <recommendedName>
        <fullName evidence="8">Nickel/cobalt efflux system</fullName>
    </recommendedName>
</protein>
<keyword evidence="4" id="KW-0533">Nickel</keyword>
<evidence type="ECO:0000256" key="4">
    <source>
        <dbReference type="ARBA" id="ARBA00022596"/>
    </source>
</evidence>
<proteinExistence type="inferred from homology"/>
<dbReference type="PANTHER" id="PTHR31611:SF0">
    <property type="entry name" value="HIGH-AFFINITY NICKEL TRANSPORT PROTEIN NIC1"/>
    <property type="match status" value="1"/>
</dbReference>
<organism evidence="9 10">
    <name type="scientific">Effrenium voratum</name>
    <dbReference type="NCBI Taxonomy" id="2562239"/>
    <lineage>
        <taxon>Eukaryota</taxon>
        <taxon>Sar</taxon>
        <taxon>Alveolata</taxon>
        <taxon>Dinophyceae</taxon>
        <taxon>Suessiales</taxon>
        <taxon>Symbiodiniaceae</taxon>
        <taxon>Effrenium</taxon>
    </lineage>
</organism>
<accession>A0AA36J1L7</accession>
<comment type="similarity">
    <text evidence="2 8">Belongs to the NiCoT transporter (TC 2.A.52) family.</text>
</comment>
<feature type="transmembrane region" description="Helical" evidence="8">
    <location>
        <begin position="138"/>
        <end position="160"/>
    </location>
</feature>
<comment type="caution">
    <text evidence="9">The sequence shown here is derived from an EMBL/GenBank/DDBJ whole genome shotgun (WGS) entry which is preliminary data.</text>
</comment>
<keyword evidence="7 8" id="KW-0472">Membrane</keyword>
<dbReference type="InterPro" id="IPR004688">
    <property type="entry name" value="Ni/Co_transpt"/>
</dbReference>
<dbReference type="GO" id="GO:0005886">
    <property type="term" value="C:plasma membrane"/>
    <property type="evidence" value="ECO:0007669"/>
    <property type="project" value="UniProtKB-SubCell"/>
</dbReference>
<dbReference type="AlphaFoldDB" id="A0AA36J1L7"/>